<dbReference type="GO" id="GO:0016887">
    <property type="term" value="F:ATP hydrolysis activity"/>
    <property type="evidence" value="ECO:0007669"/>
    <property type="project" value="InterPro"/>
</dbReference>
<dbReference type="GO" id="GO:0005524">
    <property type="term" value="F:ATP binding"/>
    <property type="evidence" value="ECO:0007669"/>
    <property type="project" value="InterPro"/>
</dbReference>
<comment type="caution">
    <text evidence="2">The sequence shown here is derived from an EMBL/GenBank/DDBJ whole genome shotgun (WGS) entry which is preliminary data.</text>
</comment>
<dbReference type="InterPro" id="IPR051396">
    <property type="entry name" value="Bact_Antivir_Def_Nuclease"/>
</dbReference>
<dbReference type="InterPro" id="IPR027417">
    <property type="entry name" value="P-loop_NTPase"/>
</dbReference>
<dbReference type="InterPro" id="IPR003959">
    <property type="entry name" value="ATPase_AAA_core"/>
</dbReference>
<dbReference type="EMBL" id="SNRY01000310">
    <property type="protein sequence ID" value="KAA6342698.1"/>
    <property type="molecule type" value="Genomic_DNA"/>
</dbReference>
<sequence length="705" mass="82570">MIKVERGKKPDYLQSDIVYIAIEKLDEFYSYKNRSQKRYHFPFNKEIDNELKKYLHEIFHGKCGYCEIGIETPTQGTVDRYRPHNGVRDNKEYYQDLYWWLTFEWDNLVYCCKECNQYKANYFPIKGKRAIHKNDDLTKEERLLLNPYEDNPEEHFYYNHEGFILAKTYEAEQTIELLRLNDRTSLIESRKKAKREIIDLLEKVVQKGINAISVAEKNYIHSIYNEDSQNSFLAYKKWVLFNELGETPFLEGILILGDFNHKTNLIKDFELYQSKKDKKKKDLISSDYFPIEYIHIKNFKSIDNLRIEFKDDDLDKKSWLFLLGENGVGKSTILQAIAIGLSTDKNTLIPLIDSLIKKRKQKAEIEIKERNSNNAIRTILTRKDKTIDQTGKFSSSLIGYGSLRLSVDEAESLTKKNINKVSYENLFKPIRPLNDITQWLKSIYKTNSKLFDRIAYSIKQLLPHDFPDNEITIQDGEIMFKNSEKLFSELSDGFKSTIILAVDIMMKLSDGNSDMDKMTGVVLIDELGNQLHPRWQMRIVKQLRAVFPNINFIVSTHHPLCLRGTEGNEILLLKNIKNEVVAIKELPDPSILRVDQILASEFFGLSSLVDPEIEAQFNRYYELLAKNENATLQEREEIDLLKDLLRNKQQMGGSLREELMYTVIDKLLAQEIAYNKSPLSRAELKEETIRRVKEVWRTLNLDSND</sequence>
<evidence type="ECO:0000259" key="1">
    <source>
        <dbReference type="Pfam" id="PF13304"/>
    </source>
</evidence>
<proteinExistence type="predicted"/>
<name>A0A5J4S9Y2_9ZZZZ</name>
<dbReference type="PANTHER" id="PTHR43581:SF2">
    <property type="entry name" value="EXCINUCLEASE ATPASE SUBUNIT"/>
    <property type="match status" value="1"/>
</dbReference>
<dbReference type="Gene3D" id="3.40.50.300">
    <property type="entry name" value="P-loop containing nucleotide triphosphate hydrolases"/>
    <property type="match status" value="1"/>
</dbReference>
<protein>
    <recommendedName>
        <fullName evidence="1">ATPase AAA-type core domain-containing protein</fullName>
    </recommendedName>
</protein>
<dbReference type="SUPFAM" id="SSF52540">
    <property type="entry name" value="P-loop containing nucleoside triphosphate hydrolases"/>
    <property type="match status" value="1"/>
</dbReference>
<reference evidence="2" key="1">
    <citation type="submission" date="2019-03" db="EMBL/GenBank/DDBJ databases">
        <title>Single cell metagenomics reveals metabolic interactions within the superorganism composed of flagellate Streblomastix strix and complex community of Bacteroidetes bacteria on its surface.</title>
        <authorList>
            <person name="Treitli S.C."/>
            <person name="Kolisko M."/>
            <person name="Husnik F."/>
            <person name="Keeling P."/>
            <person name="Hampl V."/>
        </authorList>
    </citation>
    <scope>NUCLEOTIDE SEQUENCE</scope>
    <source>
        <strain evidence="2">STM</strain>
    </source>
</reference>
<organism evidence="2">
    <name type="scientific">termite gut metagenome</name>
    <dbReference type="NCBI Taxonomy" id="433724"/>
    <lineage>
        <taxon>unclassified sequences</taxon>
        <taxon>metagenomes</taxon>
        <taxon>organismal metagenomes</taxon>
    </lineage>
</organism>
<dbReference type="Gene3D" id="1.10.30.50">
    <property type="match status" value="1"/>
</dbReference>
<dbReference type="AlphaFoldDB" id="A0A5J4S9Y2"/>
<gene>
    <name evidence="2" type="ORF">EZS27_009570</name>
</gene>
<dbReference type="Pfam" id="PF13304">
    <property type="entry name" value="AAA_21"/>
    <property type="match status" value="1"/>
</dbReference>
<feature type="domain" description="ATPase AAA-type core" evidence="1">
    <location>
        <begin position="321"/>
        <end position="560"/>
    </location>
</feature>
<dbReference type="PANTHER" id="PTHR43581">
    <property type="entry name" value="ATP/GTP PHOSPHATASE"/>
    <property type="match status" value="1"/>
</dbReference>
<accession>A0A5J4S9Y2</accession>
<evidence type="ECO:0000313" key="2">
    <source>
        <dbReference type="EMBL" id="KAA6342698.1"/>
    </source>
</evidence>